<dbReference type="EMBL" id="LDAU01000080">
    <property type="protein sequence ID" value="KRX07778.1"/>
    <property type="molecule type" value="Genomic_DNA"/>
</dbReference>
<reference evidence="2 3" key="1">
    <citation type="journal article" date="2015" name="Sci. Rep.">
        <title>Genome of the facultative scuticociliatosis pathogen Pseudocohnilembus persalinus provides insight into its virulence through horizontal gene transfer.</title>
        <authorList>
            <person name="Xiong J."/>
            <person name="Wang G."/>
            <person name="Cheng J."/>
            <person name="Tian M."/>
            <person name="Pan X."/>
            <person name="Warren A."/>
            <person name="Jiang C."/>
            <person name="Yuan D."/>
            <person name="Miao W."/>
        </authorList>
    </citation>
    <scope>NUCLEOTIDE SEQUENCE [LARGE SCALE GENOMIC DNA]</scope>
    <source>
        <strain evidence="2">36N120E</strain>
    </source>
</reference>
<evidence type="ECO:0000313" key="3">
    <source>
        <dbReference type="Proteomes" id="UP000054937"/>
    </source>
</evidence>
<comment type="caution">
    <text evidence="2">The sequence shown here is derived from an EMBL/GenBank/DDBJ whole genome shotgun (WGS) entry which is preliminary data.</text>
</comment>
<evidence type="ECO:0008006" key="4">
    <source>
        <dbReference type="Google" id="ProtNLM"/>
    </source>
</evidence>
<organism evidence="2 3">
    <name type="scientific">Pseudocohnilembus persalinus</name>
    <name type="common">Ciliate</name>
    <dbReference type="NCBI Taxonomy" id="266149"/>
    <lineage>
        <taxon>Eukaryota</taxon>
        <taxon>Sar</taxon>
        <taxon>Alveolata</taxon>
        <taxon>Ciliophora</taxon>
        <taxon>Intramacronucleata</taxon>
        <taxon>Oligohymenophorea</taxon>
        <taxon>Scuticociliatia</taxon>
        <taxon>Philasterida</taxon>
        <taxon>Pseudocohnilembidae</taxon>
        <taxon>Pseudocohnilembus</taxon>
    </lineage>
</organism>
<accession>A0A0V0QZR6</accession>
<dbReference type="OMA" id="CKIMRNI"/>
<proteinExistence type="predicted"/>
<keyword evidence="1" id="KW-0472">Membrane</keyword>
<name>A0A0V0QZR6_PSEPJ</name>
<dbReference type="Proteomes" id="UP000054937">
    <property type="component" value="Unassembled WGS sequence"/>
</dbReference>
<keyword evidence="3" id="KW-1185">Reference proteome</keyword>
<sequence length="255" mass="29485">MLVLELNYNPGDIEVSLDFEIKNQNSEENPQKTFDIYRYNNAQSKEYICFIKAMQTNQWNACKELYNTCQSCENQECQEQLNQTELKNQSMVCCTGCKKANLQIIGQQTNGLDSQPLPIQDVQDDSEIYIIDNSPFPNGLDSVNNKLNNNYNNIKNDKIDKQGIKDVNIQEDILFDLKYQINIQSNNDYYTWTLVLAIIMTIVLIVLVSILCIFIYMYKKAKTKYQEYHLINGDDGSKAYQNKNSNNKSKSLKAL</sequence>
<evidence type="ECO:0000256" key="1">
    <source>
        <dbReference type="SAM" id="Phobius"/>
    </source>
</evidence>
<gene>
    <name evidence="2" type="ORF">PPERSA_07528</name>
</gene>
<protein>
    <recommendedName>
        <fullName evidence="4">Transmembrane protein</fullName>
    </recommendedName>
</protein>
<feature type="transmembrane region" description="Helical" evidence="1">
    <location>
        <begin position="189"/>
        <end position="218"/>
    </location>
</feature>
<keyword evidence="1" id="KW-1133">Transmembrane helix</keyword>
<dbReference type="AlphaFoldDB" id="A0A0V0QZR6"/>
<keyword evidence="1" id="KW-0812">Transmembrane</keyword>
<dbReference type="InParanoid" id="A0A0V0QZR6"/>
<evidence type="ECO:0000313" key="2">
    <source>
        <dbReference type="EMBL" id="KRX07778.1"/>
    </source>
</evidence>